<dbReference type="PROSITE" id="PS50405">
    <property type="entry name" value="GST_CTER"/>
    <property type="match status" value="1"/>
</dbReference>
<protein>
    <submittedName>
        <fullName evidence="3">Stringent starvation protein A</fullName>
    </submittedName>
</protein>
<evidence type="ECO:0000259" key="2">
    <source>
        <dbReference type="PROSITE" id="PS50405"/>
    </source>
</evidence>
<dbReference type="SFLD" id="SFLDS00019">
    <property type="entry name" value="Glutathione_Transferase_(cytos"/>
    <property type="match status" value="1"/>
</dbReference>
<dbReference type="GeneID" id="83882534"/>
<sequence length="264" mass="28816">MITLYHGKTSVCSAKVRLGLAERGVGWQGRIVNLAGGEQNEDWYLALNPKAVVPALVHDGVTLLESNVILEYVDGLGDGPPLMSTDLLDQARARLWLADCLDIHAAVNTLTYVVSKRRQILAKKTPDQIAASIARMANPANASKRRDILDQGIASPHVDTALFTLRLTFGRMQQALIQGPWLLGQKYSLADTAVLAFVDRLDRLGLDQLWSHDHPAVADWLLTSRQRPSYNTAIESFAGAPELERQNSLSAGHWGLLAPAIGRG</sequence>
<feature type="domain" description="GST N-terminal" evidence="1">
    <location>
        <begin position="1"/>
        <end position="81"/>
    </location>
</feature>
<keyword evidence="4" id="KW-1185">Reference proteome</keyword>
<dbReference type="Gene3D" id="3.40.30.10">
    <property type="entry name" value="Glutaredoxin"/>
    <property type="match status" value="1"/>
</dbReference>
<dbReference type="SFLD" id="SFLDG00358">
    <property type="entry name" value="Main_(cytGST)"/>
    <property type="match status" value="1"/>
</dbReference>
<dbReference type="EMBL" id="CYTW01000005">
    <property type="protein sequence ID" value="CUK11285.1"/>
    <property type="molecule type" value="Genomic_DNA"/>
</dbReference>
<dbReference type="Pfam" id="PF13409">
    <property type="entry name" value="GST_N_2"/>
    <property type="match status" value="1"/>
</dbReference>
<dbReference type="InterPro" id="IPR010987">
    <property type="entry name" value="Glutathione-S-Trfase_C-like"/>
</dbReference>
<feature type="domain" description="GST C-terminal" evidence="2">
    <location>
        <begin position="86"/>
        <end position="249"/>
    </location>
</feature>
<dbReference type="InterPro" id="IPR004045">
    <property type="entry name" value="Glutathione_S-Trfase_N"/>
</dbReference>
<dbReference type="AlphaFoldDB" id="A0A0P1IW47"/>
<name>A0A0P1IW47_9RHOB</name>
<dbReference type="InterPro" id="IPR036282">
    <property type="entry name" value="Glutathione-S-Trfase_C_sf"/>
</dbReference>
<evidence type="ECO:0000313" key="4">
    <source>
        <dbReference type="Proteomes" id="UP000051870"/>
    </source>
</evidence>
<proteinExistence type="predicted"/>
<dbReference type="CDD" id="cd00299">
    <property type="entry name" value="GST_C_family"/>
    <property type="match status" value="1"/>
</dbReference>
<reference evidence="4" key="1">
    <citation type="submission" date="2015-09" db="EMBL/GenBank/DDBJ databases">
        <authorList>
            <person name="Rodrigo-Torres Lidia"/>
            <person name="Arahal R.David."/>
        </authorList>
    </citation>
    <scope>NUCLEOTIDE SEQUENCE [LARGE SCALE GENOMIC DNA]</scope>
    <source>
        <strain evidence="4">CECT 7735</strain>
    </source>
</reference>
<dbReference type="SUPFAM" id="SSF52833">
    <property type="entry name" value="Thioredoxin-like"/>
    <property type="match status" value="1"/>
</dbReference>
<organism evidence="3 4">
    <name type="scientific">Shimia thalassica</name>
    <dbReference type="NCBI Taxonomy" id="1715693"/>
    <lineage>
        <taxon>Bacteria</taxon>
        <taxon>Pseudomonadati</taxon>
        <taxon>Pseudomonadota</taxon>
        <taxon>Alphaproteobacteria</taxon>
        <taxon>Rhodobacterales</taxon>
        <taxon>Roseobacteraceae</taxon>
    </lineage>
</organism>
<dbReference type="STRING" id="1715693.PH7735_03557"/>
<dbReference type="InterPro" id="IPR036249">
    <property type="entry name" value="Thioredoxin-like_sf"/>
</dbReference>
<dbReference type="PROSITE" id="PS50404">
    <property type="entry name" value="GST_NTER"/>
    <property type="match status" value="1"/>
</dbReference>
<dbReference type="SUPFAM" id="SSF47616">
    <property type="entry name" value="GST C-terminal domain-like"/>
    <property type="match status" value="1"/>
</dbReference>
<dbReference type="PANTHER" id="PTHR43968:SF6">
    <property type="entry name" value="GLUTATHIONE S-TRANSFERASE OMEGA"/>
    <property type="match status" value="1"/>
</dbReference>
<accession>A0A0P1IW47</accession>
<evidence type="ECO:0000313" key="3">
    <source>
        <dbReference type="EMBL" id="CUK11285.1"/>
    </source>
</evidence>
<dbReference type="Gene3D" id="1.20.1050.10">
    <property type="match status" value="1"/>
</dbReference>
<gene>
    <name evidence="3" type="primary">sspA_2</name>
    <name evidence="3" type="ORF">PH7735_03557</name>
</gene>
<dbReference type="GO" id="GO:0005737">
    <property type="term" value="C:cytoplasm"/>
    <property type="evidence" value="ECO:0007669"/>
    <property type="project" value="TreeGrafter"/>
</dbReference>
<dbReference type="PANTHER" id="PTHR43968">
    <property type="match status" value="1"/>
</dbReference>
<dbReference type="InterPro" id="IPR050983">
    <property type="entry name" value="GST_Omega/HSP26"/>
</dbReference>
<dbReference type="Proteomes" id="UP000051870">
    <property type="component" value="Unassembled WGS sequence"/>
</dbReference>
<evidence type="ECO:0000259" key="1">
    <source>
        <dbReference type="PROSITE" id="PS50404"/>
    </source>
</evidence>
<dbReference type="RefSeq" id="WP_058312725.1">
    <property type="nucleotide sequence ID" value="NZ_CYTW01000005.1"/>
</dbReference>
<dbReference type="Pfam" id="PF13410">
    <property type="entry name" value="GST_C_2"/>
    <property type="match status" value="1"/>
</dbReference>
<dbReference type="InterPro" id="IPR040079">
    <property type="entry name" value="Glutathione_S-Trfase"/>
</dbReference>